<protein>
    <submittedName>
        <fullName evidence="3">Uncharacterized protein</fullName>
    </submittedName>
</protein>
<feature type="region of interest" description="Disordered" evidence="1">
    <location>
        <begin position="24"/>
        <end position="47"/>
    </location>
</feature>
<feature type="compositionally biased region" description="Low complexity" evidence="1">
    <location>
        <begin position="24"/>
        <end position="40"/>
    </location>
</feature>
<evidence type="ECO:0000256" key="1">
    <source>
        <dbReference type="SAM" id="MobiDB-lite"/>
    </source>
</evidence>
<feature type="chain" id="PRO_5011532428" evidence="2">
    <location>
        <begin position="21"/>
        <end position="136"/>
    </location>
</feature>
<evidence type="ECO:0000256" key="2">
    <source>
        <dbReference type="SAM" id="SignalP"/>
    </source>
</evidence>
<evidence type="ECO:0000313" key="3">
    <source>
        <dbReference type="EMBL" id="SFG64427.1"/>
    </source>
</evidence>
<dbReference type="AlphaFoldDB" id="A0A1I2TM33"/>
<proteinExistence type="predicted"/>
<dbReference type="Proteomes" id="UP000199229">
    <property type="component" value="Unassembled WGS sequence"/>
</dbReference>
<reference evidence="4" key="1">
    <citation type="submission" date="2016-10" db="EMBL/GenBank/DDBJ databases">
        <authorList>
            <person name="Varghese N."/>
            <person name="Submissions S."/>
        </authorList>
    </citation>
    <scope>NUCLEOTIDE SEQUENCE [LARGE SCALE GENOMIC DNA]</scope>
    <source>
        <strain evidence="4">Gh-105</strain>
    </source>
</reference>
<name>A0A1I2TM33_9HYPH</name>
<keyword evidence="4" id="KW-1185">Reference proteome</keyword>
<organism evidence="3 4">
    <name type="scientific">Methylobacterium gossipiicola</name>
    <dbReference type="NCBI Taxonomy" id="582675"/>
    <lineage>
        <taxon>Bacteria</taxon>
        <taxon>Pseudomonadati</taxon>
        <taxon>Pseudomonadota</taxon>
        <taxon>Alphaproteobacteria</taxon>
        <taxon>Hyphomicrobiales</taxon>
        <taxon>Methylobacteriaceae</taxon>
        <taxon>Methylobacterium</taxon>
    </lineage>
</organism>
<gene>
    <name evidence="3" type="ORF">SAMN05192565_107111</name>
</gene>
<dbReference type="OrthoDB" id="7996606at2"/>
<evidence type="ECO:0000313" key="4">
    <source>
        <dbReference type="Proteomes" id="UP000199229"/>
    </source>
</evidence>
<sequence length="136" mass="14403">MKILSLACLFAIIVTTCASAQTAPEAPSPAVASPDSPTPDAKAERQRNTAAKLAGLTYFVQNACPDLQPDYSRFKEVVAGLGVKLDDLSKGDLLLRSRTYTETYTKDTVANCSRAETNFGPSGTIIPGLIVKRAAP</sequence>
<dbReference type="EMBL" id="FOPM01000007">
    <property type="protein sequence ID" value="SFG64427.1"/>
    <property type="molecule type" value="Genomic_DNA"/>
</dbReference>
<dbReference type="RefSeq" id="WP_091970689.1">
    <property type="nucleotide sequence ID" value="NZ_FOPM01000007.1"/>
</dbReference>
<dbReference type="STRING" id="582675.SAMN05192565_107111"/>
<feature type="signal peptide" evidence="2">
    <location>
        <begin position="1"/>
        <end position="20"/>
    </location>
</feature>
<keyword evidence="2" id="KW-0732">Signal</keyword>
<accession>A0A1I2TM33</accession>